<dbReference type="EMBL" id="CP112998">
    <property type="protein sequence ID" value="WAC09387.1"/>
    <property type="molecule type" value="Genomic_DNA"/>
</dbReference>
<dbReference type="PROSITE" id="PS51257">
    <property type="entry name" value="PROKAR_LIPOPROTEIN"/>
    <property type="match status" value="1"/>
</dbReference>
<dbReference type="AlphaFoldDB" id="A0A9E8N7L0"/>
<sequence length="183" mass="20551">MKLKVSLFLILAVASAGCVDIPDFDDTPKIYYNGIDQYTETDTVSNVEQKTEYVTITIDFEDGDGDLGASADDVNDSTFWQKYEKVPGWGMPANYQLVTMRMNKDSSWSETVLPGDTFKFFPVLKPDGKPGPIKGKLDLVIPFRYLKSAVLTKIKFKVRIIDRAFHISNQTPETDIVTVPVLQ</sequence>
<dbReference type="RefSeq" id="WP_244822786.1">
    <property type="nucleotide sequence ID" value="NZ_CP112998.1"/>
</dbReference>
<evidence type="ECO:0000313" key="3">
    <source>
        <dbReference type="Proteomes" id="UP001164653"/>
    </source>
</evidence>
<protein>
    <submittedName>
        <fullName evidence="2">Uncharacterized protein</fullName>
    </submittedName>
</protein>
<gene>
    <name evidence="2" type="ORF">ON006_16670</name>
</gene>
<name>A0A9E8N7L0_9BACT</name>
<evidence type="ECO:0000313" key="2">
    <source>
        <dbReference type="EMBL" id="WAC09387.1"/>
    </source>
</evidence>
<evidence type="ECO:0000256" key="1">
    <source>
        <dbReference type="SAM" id="SignalP"/>
    </source>
</evidence>
<feature type="chain" id="PRO_5038563212" evidence="1">
    <location>
        <begin position="19"/>
        <end position="183"/>
    </location>
</feature>
<keyword evidence="3" id="KW-1185">Reference proteome</keyword>
<feature type="signal peptide" evidence="1">
    <location>
        <begin position="1"/>
        <end position="18"/>
    </location>
</feature>
<keyword evidence="1" id="KW-0732">Signal</keyword>
<proteinExistence type="predicted"/>
<dbReference type="KEGG" id="dpf:ON006_16670"/>
<organism evidence="2 3">
    <name type="scientific">Dyadobacter pollutisoli</name>
    <dbReference type="NCBI Taxonomy" id="2910158"/>
    <lineage>
        <taxon>Bacteria</taxon>
        <taxon>Pseudomonadati</taxon>
        <taxon>Bacteroidota</taxon>
        <taxon>Cytophagia</taxon>
        <taxon>Cytophagales</taxon>
        <taxon>Spirosomataceae</taxon>
        <taxon>Dyadobacter</taxon>
    </lineage>
</organism>
<reference evidence="2" key="1">
    <citation type="submission" date="2022-11" db="EMBL/GenBank/DDBJ databases">
        <title>Dyadobacter pollutisoli sp. nov., isolated from plastic dumped soil.</title>
        <authorList>
            <person name="Kim J.M."/>
            <person name="Kim K.R."/>
            <person name="Lee J.K."/>
            <person name="Hao L."/>
            <person name="Jeon C.O."/>
        </authorList>
    </citation>
    <scope>NUCLEOTIDE SEQUENCE</scope>
    <source>
        <strain evidence="2">U1</strain>
    </source>
</reference>
<accession>A0A9E8N7L0</accession>
<dbReference type="Proteomes" id="UP001164653">
    <property type="component" value="Chromosome"/>
</dbReference>